<name>A0A9P0P922_ACAOB</name>
<dbReference type="EMBL" id="CAKOFQ010006814">
    <property type="protein sequence ID" value="CAH1973728.1"/>
    <property type="molecule type" value="Genomic_DNA"/>
</dbReference>
<evidence type="ECO:0000313" key="2">
    <source>
        <dbReference type="Proteomes" id="UP001152888"/>
    </source>
</evidence>
<comment type="caution">
    <text evidence="1">The sequence shown here is derived from an EMBL/GenBank/DDBJ whole genome shotgun (WGS) entry which is preliminary data.</text>
</comment>
<gene>
    <name evidence="1" type="ORF">ACAOBT_LOCUS10714</name>
</gene>
<dbReference type="AlphaFoldDB" id="A0A9P0P922"/>
<accession>A0A9P0P922</accession>
<sequence>MLSFPLASVAFLFNTALRRLMNITVMNRTTIRTTGMTMPKIIVNNISSGHTYSYNNAVLEIKNCYYRRTVVPWCVSTRWRSASRKWFLSFECRQVGHQGRLREQRRSDVGRIQFASNRRCGKLVDSWCCRLVSPVGRFESRRCPFFLRLLFIKRTRGCGCAHQIEYEPITAFLSISLVYFIFNLDFEDIRPTGY</sequence>
<dbReference type="Proteomes" id="UP001152888">
    <property type="component" value="Unassembled WGS sequence"/>
</dbReference>
<organism evidence="1 2">
    <name type="scientific">Acanthoscelides obtectus</name>
    <name type="common">Bean weevil</name>
    <name type="synonym">Bruchus obtectus</name>
    <dbReference type="NCBI Taxonomy" id="200917"/>
    <lineage>
        <taxon>Eukaryota</taxon>
        <taxon>Metazoa</taxon>
        <taxon>Ecdysozoa</taxon>
        <taxon>Arthropoda</taxon>
        <taxon>Hexapoda</taxon>
        <taxon>Insecta</taxon>
        <taxon>Pterygota</taxon>
        <taxon>Neoptera</taxon>
        <taxon>Endopterygota</taxon>
        <taxon>Coleoptera</taxon>
        <taxon>Polyphaga</taxon>
        <taxon>Cucujiformia</taxon>
        <taxon>Chrysomeloidea</taxon>
        <taxon>Chrysomelidae</taxon>
        <taxon>Bruchinae</taxon>
        <taxon>Bruchini</taxon>
        <taxon>Acanthoscelides</taxon>
    </lineage>
</organism>
<keyword evidence="2" id="KW-1185">Reference proteome</keyword>
<protein>
    <submittedName>
        <fullName evidence="1">Uncharacterized protein</fullName>
    </submittedName>
</protein>
<proteinExistence type="predicted"/>
<evidence type="ECO:0000313" key="1">
    <source>
        <dbReference type="EMBL" id="CAH1973728.1"/>
    </source>
</evidence>
<reference evidence="1" key="1">
    <citation type="submission" date="2022-03" db="EMBL/GenBank/DDBJ databases">
        <authorList>
            <person name="Sayadi A."/>
        </authorList>
    </citation>
    <scope>NUCLEOTIDE SEQUENCE</scope>
</reference>